<gene>
    <name evidence="2" type="ORF">E8E13_000674</name>
</gene>
<evidence type="ECO:0000256" key="1">
    <source>
        <dbReference type="SAM" id="SignalP"/>
    </source>
</evidence>
<comment type="caution">
    <text evidence="2">The sequence shown here is derived from an EMBL/GenBank/DDBJ whole genome shotgun (WGS) entry which is preliminary data.</text>
</comment>
<dbReference type="Proteomes" id="UP000801428">
    <property type="component" value="Unassembled WGS sequence"/>
</dbReference>
<dbReference type="AlphaFoldDB" id="A0A9P4T611"/>
<evidence type="ECO:0000313" key="3">
    <source>
        <dbReference type="Proteomes" id="UP000801428"/>
    </source>
</evidence>
<name>A0A9P4T611_CURKU</name>
<proteinExistence type="predicted"/>
<feature type="chain" id="PRO_5040273980" evidence="1">
    <location>
        <begin position="18"/>
        <end position="163"/>
    </location>
</feature>
<accession>A0A9P4T611</accession>
<feature type="signal peptide" evidence="1">
    <location>
        <begin position="1"/>
        <end position="17"/>
    </location>
</feature>
<keyword evidence="3" id="KW-1185">Reference proteome</keyword>
<reference evidence="2" key="1">
    <citation type="submission" date="2019-04" db="EMBL/GenBank/DDBJ databases">
        <title>Sequencing of skin fungus with MAO and IRED activity.</title>
        <authorList>
            <person name="Marsaioli A.J."/>
            <person name="Bonatto J.M.C."/>
            <person name="Reis Junior O."/>
        </authorList>
    </citation>
    <scope>NUCLEOTIDE SEQUENCE</scope>
    <source>
        <strain evidence="2">30M1</strain>
    </source>
</reference>
<keyword evidence="1" id="KW-0732">Signal</keyword>
<dbReference type="OrthoDB" id="3781357at2759"/>
<organism evidence="2 3">
    <name type="scientific">Curvularia kusanoi</name>
    <name type="common">Cochliobolus kusanoi</name>
    <dbReference type="NCBI Taxonomy" id="90978"/>
    <lineage>
        <taxon>Eukaryota</taxon>
        <taxon>Fungi</taxon>
        <taxon>Dikarya</taxon>
        <taxon>Ascomycota</taxon>
        <taxon>Pezizomycotina</taxon>
        <taxon>Dothideomycetes</taxon>
        <taxon>Pleosporomycetidae</taxon>
        <taxon>Pleosporales</taxon>
        <taxon>Pleosporineae</taxon>
        <taxon>Pleosporaceae</taxon>
        <taxon>Curvularia</taxon>
    </lineage>
</organism>
<dbReference type="EMBL" id="SWKU01000031">
    <property type="protein sequence ID" value="KAF2995648.1"/>
    <property type="molecule type" value="Genomic_DNA"/>
</dbReference>
<sequence length="163" mass="17345">MRLSLALPALAATAAQAVELFDLTGAYWDASVTTQTGRPGYEIKDVNVAFYNPLSTEAAPGSCHYSFVPNNGRPAITDTCEKGLGWNWDYTTLILTHKVLIKNETVTMYGSAALTSQCSGSGSSGGRTCKSVGKVELDHYCRTNEEAFGCYPPNGNACGDQCA</sequence>
<evidence type="ECO:0000313" key="2">
    <source>
        <dbReference type="EMBL" id="KAF2995648.1"/>
    </source>
</evidence>
<protein>
    <submittedName>
        <fullName evidence="2">Uncharacterized protein</fullName>
    </submittedName>
</protein>